<sequence>MDTIIERAVKILKDKTTIKFLDLEARKQATGPYDSKFTGTPYLPPGFEYPKGETSGNPLFFLAQINFGEFPHLDGFPQKGILQFYINANNDLFGCDFD</sequence>
<accession>A0A5J4VKZ9</accession>
<dbReference type="Gene3D" id="2.30.320.10">
    <property type="entry name" value="YwqG-like"/>
    <property type="match status" value="1"/>
</dbReference>
<dbReference type="AlphaFoldDB" id="A0A5J4VKZ9"/>
<dbReference type="Pfam" id="PF09234">
    <property type="entry name" value="DUF1963"/>
    <property type="match status" value="1"/>
</dbReference>
<dbReference type="Proteomes" id="UP000324800">
    <property type="component" value="Unassembled WGS sequence"/>
</dbReference>
<dbReference type="OrthoDB" id="4030310at2759"/>
<dbReference type="PANTHER" id="PTHR36436:SF6">
    <property type="entry name" value="SLL5081 PROTEIN"/>
    <property type="match status" value="1"/>
</dbReference>
<dbReference type="SUPFAM" id="SSF103032">
    <property type="entry name" value="Hypothetical protein YwqG"/>
    <property type="match status" value="1"/>
</dbReference>
<dbReference type="InterPro" id="IPR015315">
    <property type="entry name" value="DUF1963"/>
</dbReference>
<proteinExistence type="predicted"/>
<reference evidence="1 2" key="1">
    <citation type="submission" date="2019-03" db="EMBL/GenBank/DDBJ databases">
        <title>Single cell metagenomics reveals metabolic interactions within the superorganism composed of flagellate Streblomastix strix and complex community of Bacteroidetes bacteria on its surface.</title>
        <authorList>
            <person name="Treitli S.C."/>
            <person name="Kolisko M."/>
            <person name="Husnik F."/>
            <person name="Keeling P."/>
            <person name="Hampl V."/>
        </authorList>
    </citation>
    <scope>NUCLEOTIDE SEQUENCE [LARGE SCALE GENOMIC DNA]</scope>
    <source>
        <strain evidence="1">ST1C</strain>
    </source>
</reference>
<name>A0A5J4VKZ9_9EUKA</name>
<dbReference type="EMBL" id="SNRW01006401">
    <property type="protein sequence ID" value="KAA6383154.1"/>
    <property type="molecule type" value="Genomic_DNA"/>
</dbReference>
<gene>
    <name evidence="1" type="ORF">EZS28_021321</name>
</gene>
<evidence type="ECO:0000313" key="1">
    <source>
        <dbReference type="EMBL" id="KAA6383154.1"/>
    </source>
</evidence>
<feature type="non-terminal residue" evidence="1">
    <location>
        <position position="98"/>
    </location>
</feature>
<comment type="caution">
    <text evidence="1">The sequence shown here is derived from an EMBL/GenBank/DDBJ whole genome shotgun (WGS) entry which is preliminary data.</text>
</comment>
<evidence type="ECO:0000313" key="2">
    <source>
        <dbReference type="Proteomes" id="UP000324800"/>
    </source>
</evidence>
<protein>
    <submittedName>
        <fullName evidence="1">Uncharacterized protein</fullName>
    </submittedName>
</protein>
<organism evidence="1 2">
    <name type="scientific">Streblomastix strix</name>
    <dbReference type="NCBI Taxonomy" id="222440"/>
    <lineage>
        <taxon>Eukaryota</taxon>
        <taxon>Metamonada</taxon>
        <taxon>Preaxostyla</taxon>
        <taxon>Oxymonadida</taxon>
        <taxon>Streblomastigidae</taxon>
        <taxon>Streblomastix</taxon>
    </lineage>
</organism>
<dbReference type="InterPro" id="IPR035948">
    <property type="entry name" value="YwqG-like_sf"/>
</dbReference>
<dbReference type="PANTHER" id="PTHR36436">
    <property type="entry name" value="SLL5081 PROTEIN"/>
    <property type="match status" value="1"/>
</dbReference>